<evidence type="ECO:0000256" key="1">
    <source>
        <dbReference type="ARBA" id="ARBA00009156"/>
    </source>
</evidence>
<evidence type="ECO:0000259" key="8">
    <source>
        <dbReference type="Pfam" id="PF00370"/>
    </source>
</evidence>
<dbReference type="InterPro" id="IPR018484">
    <property type="entry name" value="FGGY_N"/>
</dbReference>
<dbReference type="Pfam" id="PF00370">
    <property type="entry name" value="FGGY_N"/>
    <property type="match status" value="1"/>
</dbReference>
<keyword evidence="3" id="KW-0547">Nucleotide-binding</keyword>
<dbReference type="EMBL" id="PDBW01000001">
    <property type="protein sequence ID" value="PFH01347.1"/>
    <property type="molecule type" value="Genomic_DNA"/>
</dbReference>
<evidence type="ECO:0000313" key="10">
    <source>
        <dbReference type="EMBL" id="PFH01347.1"/>
    </source>
</evidence>
<reference evidence="10 11" key="1">
    <citation type="submission" date="2017-09" db="EMBL/GenBank/DDBJ databases">
        <title>Evaluation of Pacific Biosciences Sequencing Technology to Finishing C. thermocellum Genome Sequences.</title>
        <authorList>
            <person name="Brown S."/>
        </authorList>
    </citation>
    <scope>NUCLEOTIDE SEQUENCE [LARGE SCALE GENOMIC DNA]</scope>
    <source>
        <strain evidence="10 11">AD2</strain>
    </source>
</reference>
<dbReference type="GO" id="GO:0005829">
    <property type="term" value="C:cytosol"/>
    <property type="evidence" value="ECO:0007669"/>
    <property type="project" value="TreeGrafter"/>
</dbReference>
<evidence type="ECO:0000256" key="3">
    <source>
        <dbReference type="ARBA" id="ARBA00022741"/>
    </source>
</evidence>
<keyword evidence="4 10" id="KW-0418">Kinase</keyword>
<dbReference type="GO" id="GO:0005524">
    <property type="term" value="F:ATP binding"/>
    <property type="evidence" value="ECO:0007669"/>
    <property type="project" value="UniProtKB-KW"/>
</dbReference>
<gene>
    <name evidence="10" type="ORF">M972_1177</name>
</gene>
<dbReference type="FunFam" id="3.30.420.40:FF:000008">
    <property type="entry name" value="Glycerol kinase"/>
    <property type="match status" value="1"/>
</dbReference>
<evidence type="ECO:0000256" key="6">
    <source>
        <dbReference type="ARBA" id="ARBA00022840"/>
    </source>
</evidence>
<name>A0AB36TBH5_ACETH</name>
<protein>
    <recommendedName>
        <fullName evidence="7">ATP:glycerol 3-phosphotransferase</fullName>
    </recommendedName>
</protein>
<dbReference type="CDD" id="cd07769">
    <property type="entry name" value="ASKHA_NBD_FGGY_GK"/>
    <property type="match status" value="1"/>
</dbReference>
<proteinExistence type="inferred from homology"/>
<dbReference type="NCBIfam" id="NF000756">
    <property type="entry name" value="PRK00047.1"/>
    <property type="match status" value="1"/>
</dbReference>
<evidence type="ECO:0000259" key="9">
    <source>
        <dbReference type="Pfam" id="PF02782"/>
    </source>
</evidence>
<dbReference type="InterPro" id="IPR018483">
    <property type="entry name" value="Carb_kinase_FGGY_CS"/>
</dbReference>
<dbReference type="InterPro" id="IPR043129">
    <property type="entry name" value="ATPase_NBD"/>
</dbReference>
<evidence type="ECO:0000256" key="5">
    <source>
        <dbReference type="ARBA" id="ARBA00022798"/>
    </source>
</evidence>
<evidence type="ECO:0000256" key="2">
    <source>
        <dbReference type="ARBA" id="ARBA00022679"/>
    </source>
</evidence>
<dbReference type="Gene3D" id="3.30.420.40">
    <property type="match status" value="2"/>
</dbReference>
<dbReference type="Proteomes" id="UP000223596">
    <property type="component" value="Unassembled WGS sequence"/>
</dbReference>
<dbReference type="InterPro" id="IPR018485">
    <property type="entry name" value="FGGY_C"/>
</dbReference>
<keyword evidence="5" id="KW-0319">Glycerol metabolism</keyword>
<evidence type="ECO:0000256" key="4">
    <source>
        <dbReference type="ARBA" id="ARBA00022777"/>
    </source>
</evidence>
<dbReference type="PROSITE" id="PS00933">
    <property type="entry name" value="FGGY_KINASES_1"/>
    <property type="match status" value="1"/>
</dbReference>
<comment type="caution">
    <text evidence="10">The sequence shown here is derived from an EMBL/GenBank/DDBJ whole genome shotgun (WGS) entry which is preliminary data.</text>
</comment>
<dbReference type="GO" id="GO:0004370">
    <property type="term" value="F:glycerol kinase activity"/>
    <property type="evidence" value="ECO:0007669"/>
    <property type="project" value="TreeGrafter"/>
</dbReference>
<sequence>MNNFYVLSIDQSTQGTKAVILNDSGIIQARHDLPHKQIINENGWVSHDPEEIYENVIKTVKMVVEKAGIDKNRILCVGISNQRETTVVWDKKTGKPLCNAIVWQCNRAKDICERIKKAGYENCIAAKSGLKLSPYYPAGKMTWFMENVPDVDKKADDGDAAFGTIDSWLVYKLTKGKSYKTDYSNASRTQLLNLTTLKWDEQLCDIFGIPVKALPEICDSNSVFGETDFEGYLEKPIPICGVLGDSHGALFGHNCRKEGSIKVTYGTGSSVMLNTGNIPIFSKHGLSTSLAWVIDGKASYVLEGNINYTGAVISWLKDALGLIQSAKETAELSKRANPNDGTYLVPAFTGLGAPYWKSEAKAIIAGMSRSTGKAELVKAANESIAYQINDVILAMRKDTGLEISELCVDGGPTRDDYLMQFQSDISDADIKIPNIEELSATGAAFLAGMSANLYDDTVYNAISYRFYHSKMNSQVRNEKVDGWKAAVNMLLSKE</sequence>
<dbReference type="GeneID" id="35803717"/>
<feature type="domain" description="Carbohydrate kinase FGGY C-terminal" evidence="9">
    <location>
        <begin position="262"/>
        <end position="451"/>
    </location>
</feature>
<comment type="similarity">
    <text evidence="1">Belongs to the FGGY kinase family.</text>
</comment>
<dbReference type="InterPro" id="IPR000577">
    <property type="entry name" value="Carb_kinase_FGGY"/>
</dbReference>
<dbReference type="PIRSF" id="PIRSF000538">
    <property type="entry name" value="GlpK"/>
    <property type="match status" value="1"/>
</dbReference>
<evidence type="ECO:0000256" key="7">
    <source>
        <dbReference type="ARBA" id="ARBA00043149"/>
    </source>
</evidence>
<feature type="domain" description="Carbohydrate kinase FGGY N-terminal" evidence="8">
    <location>
        <begin position="5"/>
        <end position="252"/>
    </location>
</feature>
<organism evidence="10 11">
    <name type="scientific">Acetivibrio thermocellus AD2</name>
    <dbReference type="NCBI Taxonomy" id="1138384"/>
    <lineage>
        <taxon>Bacteria</taxon>
        <taxon>Bacillati</taxon>
        <taxon>Bacillota</taxon>
        <taxon>Clostridia</taxon>
        <taxon>Eubacteriales</taxon>
        <taxon>Oscillospiraceae</taxon>
        <taxon>Acetivibrio</taxon>
    </lineage>
</organism>
<dbReference type="Pfam" id="PF02782">
    <property type="entry name" value="FGGY_C"/>
    <property type="match status" value="1"/>
</dbReference>
<dbReference type="SUPFAM" id="SSF53067">
    <property type="entry name" value="Actin-like ATPase domain"/>
    <property type="match status" value="2"/>
</dbReference>
<keyword evidence="2" id="KW-0808">Transferase</keyword>
<dbReference type="RefSeq" id="WP_003516413.1">
    <property type="nucleotide sequence ID" value="NZ_CP013828.1"/>
</dbReference>
<dbReference type="PANTHER" id="PTHR10196">
    <property type="entry name" value="SUGAR KINASE"/>
    <property type="match status" value="1"/>
</dbReference>
<dbReference type="AlphaFoldDB" id="A0AB36TBH5"/>
<dbReference type="PANTHER" id="PTHR10196:SF69">
    <property type="entry name" value="GLYCEROL KINASE"/>
    <property type="match status" value="1"/>
</dbReference>
<keyword evidence="6" id="KW-0067">ATP-binding</keyword>
<accession>A0AB36TBH5</accession>
<dbReference type="GO" id="GO:0019563">
    <property type="term" value="P:glycerol catabolic process"/>
    <property type="evidence" value="ECO:0007669"/>
    <property type="project" value="TreeGrafter"/>
</dbReference>
<evidence type="ECO:0000313" key="11">
    <source>
        <dbReference type="Proteomes" id="UP000223596"/>
    </source>
</evidence>